<evidence type="ECO:0000256" key="5">
    <source>
        <dbReference type="SAM" id="Coils"/>
    </source>
</evidence>
<dbReference type="InterPro" id="IPR037241">
    <property type="entry name" value="E2F-DP_heterodim"/>
</dbReference>
<evidence type="ECO:0000256" key="2">
    <source>
        <dbReference type="ARBA" id="ARBA00023015"/>
    </source>
</evidence>
<dbReference type="Gene3D" id="6.10.250.540">
    <property type="match status" value="1"/>
</dbReference>
<proteinExistence type="inferred from homology"/>
<keyword evidence="5" id="KW-0175">Coiled coil</keyword>
<organism evidence="6 7">
    <name type="scientific">Mucor circinelloides f. circinelloides (strain 1006PhL)</name>
    <name type="common">Mucormycosis agent</name>
    <name type="synonym">Calyptromyces circinelloides</name>
    <dbReference type="NCBI Taxonomy" id="1220926"/>
    <lineage>
        <taxon>Eukaryota</taxon>
        <taxon>Fungi</taxon>
        <taxon>Fungi incertae sedis</taxon>
        <taxon>Mucoromycota</taxon>
        <taxon>Mucoromycotina</taxon>
        <taxon>Mucoromycetes</taxon>
        <taxon>Mucorales</taxon>
        <taxon>Mucorineae</taxon>
        <taxon>Mucoraceae</taxon>
        <taxon>Mucor</taxon>
    </lineage>
</organism>
<name>S2JGJ0_MUCC1</name>
<evidence type="ECO:0000256" key="3">
    <source>
        <dbReference type="ARBA" id="ARBA00023125"/>
    </source>
</evidence>
<comment type="similarity">
    <text evidence="1">Belongs to the E2F/DP family.</text>
</comment>
<dbReference type="STRING" id="1220926.S2JGJ0"/>
<dbReference type="AlphaFoldDB" id="S2JGJ0"/>
<evidence type="ECO:0000256" key="4">
    <source>
        <dbReference type="ARBA" id="ARBA00023163"/>
    </source>
</evidence>
<dbReference type="Proteomes" id="UP000014254">
    <property type="component" value="Unassembled WGS sequence"/>
</dbReference>
<keyword evidence="7" id="KW-1185">Reference proteome</keyword>
<keyword evidence="4" id="KW-0804">Transcription</keyword>
<dbReference type="SUPFAM" id="SSF144074">
    <property type="entry name" value="E2F-DP heterodimerization region"/>
    <property type="match status" value="1"/>
</dbReference>
<evidence type="ECO:0008006" key="8">
    <source>
        <dbReference type="Google" id="ProtNLM"/>
    </source>
</evidence>
<keyword evidence="2" id="KW-0805">Transcription regulation</keyword>
<keyword evidence="3" id="KW-0238">DNA-binding</keyword>
<dbReference type="GO" id="GO:0003677">
    <property type="term" value="F:DNA binding"/>
    <property type="evidence" value="ECO:0007669"/>
    <property type="project" value="UniProtKB-KW"/>
</dbReference>
<reference evidence="7" key="1">
    <citation type="submission" date="2013-05" db="EMBL/GenBank/DDBJ databases">
        <title>The Genome sequence of Mucor circinelloides f. circinelloides 1006PhL.</title>
        <authorList>
            <consortium name="The Broad Institute Genomics Platform"/>
            <person name="Cuomo C."/>
            <person name="Earl A."/>
            <person name="Findley K."/>
            <person name="Lee S.C."/>
            <person name="Walker B."/>
            <person name="Young S."/>
            <person name="Zeng Q."/>
            <person name="Gargeya S."/>
            <person name="Fitzgerald M."/>
            <person name="Haas B."/>
            <person name="Abouelleil A."/>
            <person name="Allen A.W."/>
            <person name="Alvarado L."/>
            <person name="Arachchi H.M."/>
            <person name="Berlin A.M."/>
            <person name="Chapman S.B."/>
            <person name="Gainer-Dewar J."/>
            <person name="Goldberg J."/>
            <person name="Griggs A."/>
            <person name="Gujja S."/>
            <person name="Hansen M."/>
            <person name="Howarth C."/>
            <person name="Imamovic A."/>
            <person name="Ireland A."/>
            <person name="Larimer J."/>
            <person name="McCowan C."/>
            <person name="Murphy C."/>
            <person name="Pearson M."/>
            <person name="Poon T.W."/>
            <person name="Priest M."/>
            <person name="Roberts A."/>
            <person name="Saif S."/>
            <person name="Shea T."/>
            <person name="Sisk P."/>
            <person name="Sykes S."/>
            <person name="Wortman J."/>
            <person name="Nusbaum C."/>
            <person name="Birren B."/>
        </authorList>
    </citation>
    <scope>NUCLEOTIDE SEQUENCE [LARGE SCALE GENOMIC DNA]</scope>
    <source>
        <strain evidence="7">1006PhL</strain>
    </source>
</reference>
<evidence type="ECO:0000313" key="7">
    <source>
        <dbReference type="Proteomes" id="UP000014254"/>
    </source>
</evidence>
<protein>
    <recommendedName>
        <fullName evidence="8">E2F transcription factor CC-MB domain-containing protein</fullName>
    </recommendedName>
</protein>
<evidence type="ECO:0000256" key="1">
    <source>
        <dbReference type="ARBA" id="ARBA00010940"/>
    </source>
</evidence>
<dbReference type="OrthoDB" id="1743261at2759"/>
<accession>S2JGJ0</accession>
<evidence type="ECO:0000313" key="6">
    <source>
        <dbReference type="EMBL" id="EPB88989.1"/>
    </source>
</evidence>
<gene>
    <name evidence="6" type="ORF">HMPREF1544_04250</name>
</gene>
<dbReference type="EMBL" id="KE123942">
    <property type="protein sequence ID" value="EPB88989.1"/>
    <property type="molecule type" value="Genomic_DNA"/>
</dbReference>
<feature type="coiled-coil region" evidence="5">
    <location>
        <begin position="9"/>
        <end position="46"/>
    </location>
</feature>
<sequence>MTTTSSASTNELEQRLAFLKSHNQTLENEQNHLNIFKQQIDQEIEKVIKNNSSYCYLTLDDIDKFEVIMAAQQEALVVVNAPYDTDIEVHQVRNTTPTKKKSNNTTTKCLIRVPESSTKPLRLISLKHKDSDHNNH</sequence>
<dbReference type="OMA" id="TKCLIRV"/>
<dbReference type="VEuPathDB" id="FungiDB:HMPREF1544_04250"/>
<dbReference type="InParanoid" id="S2JGJ0"/>